<dbReference type="EMBL" id="JAIWOZ010000001">
    <property type="protein sequence ID" value="KAH6611275.1"/>
    <property type="molecule type" value="Genomic_DNA"/>
</dbReference>
<protein>
    <submittedName>
        <fullName evidence="2">Uncharacterized protein</fullName>
    </submittedName>
</protein>
<reference evidence="2" key="1">
    <citation type="submission" date="2021-08" db="EMBL/GenBank/DDBJ databases">
        <title>Chromosome-Level Trichoderma cornu-damae using Hi-C Data.</title>
        <authorList>
            <person name="Kim C.S."/>
        </authorList>
    </citation>
    <scope>NUCLEOTIDE SEQUENCE</scope>
    <source>
        <strain evidence="2">KA19-0412C</strain>
    </source>
</reference>
<keyword evidence="3" id="KW-1185">Reference proteome</keyword>
<proteinExistence type="predicted"/>
<organism evidence="2 3">
    <name type="scientific">Trichoderma cornu-damae</name>
    <dbReference type="NCBI Taxonomy" id="654480"/>
    <lineage>
        <taxon>Eukaryota</taxon>
        <taxon>Fungi</taxon>
        <taxon>Dikarya</taxon>
        <taxon>Ascomycota</taxon>
        <taxon>Pezizomycotina</taxon>
        <taxon>Sordariomycetes</taxon>
        <taxon>Hypocreomycetidae</taxon>
        <taxon>Hypocreales</taxon>
        <taxon>Hypocreaceae</taxon>
        <taxon>Trichoderma</taxon>
    </lineage>
</organism>
<accession>A0A9P8QTN5</accession>
<evidence type="ECO:0000313" key="2">
    <source>
        <dbReference type="EMBL" id="KAH6611275.1"/>
    </source>
</evidence>
<sequence>MEATEVLEDGALGHEADGSAAGGNVPLDLAGRAGGGGGLLHGEEVPALVVGERLVADDKGLGVEVQEAVGQARNGHAGGAGAAVDVGGGKGLGVGPLAQGEAKGREGRRLVGDEGRRAAAVVGGRAVLVEDVGDGLRPDADPVQAGADVDAVDVEALDGRLEVASLVGDVDRQPEAGGQLVRGVIGDHGGGRGSSGHAGKAEDGSRGEHPEAAEVAF</sequence>
<feature type="compositionally biased region" description="Gly residues" evidence="1">
    <location>
        <begin position="186"/>
        <end position="196"/>
    </location>
</feature>
<evidence type="ECO:0000256" key="1">
    <source>
        <dbReference type="SAM" id="MobiDB-lite"/>
    </source>
</evidence>
<dbReference type="Proteomes" id="UP000827724">
    <property type="component" value="Unassembled WGS sequence"/>
</dbReference>
<feature type="region of interest" description="Disordered" evidence="1">
    <location>
        <begin position="1"/>
        <end position="25"/>
    </location>
</feature>
<evidence type="ECO:0000313" key="3">
    <source>
        <dbReference type="Proteomes" id="UP000827724"/>
    </source>
</evidence>
<name>A0A9P8QTN5_9HYPO</name>
<feature type="compositionally biased region" description="Basic and acidic residues" evidence="1">
    <location>
        <begin position="199"/>
        <end position="217"/>
    </location>
</feature>
<feature type="region of interest" description="Disordered" evidence="1">
    <location>
        <begin position="181"/>
        <end position="217"/>
    </location>
</feature>
<gene>
    <name evidence="2" type="ORF">Trco_001295</name>
</gene>
<dbReference type="AlphaFoldDB" id="A0A9P8QTN5"/>
<comment type="caution">
    <text evidence="2">The sequence shown here is derived from an EMBL/GenBank/DDBJ whole genome shotgun (WGS) entry which is preliminary data.</text>
</comment>